<dbReference type="AlphaFoldDB" id="A0A4Y4D3J7"/>
<feature type="region of interest" description="Disordered" evidence="1">
    <location>
        <begin position="24"/>
        <end position="63"/>
    </location>
</feature>
<keyword evidence="2" id="KW-0732">Signal</keyword>
<feature type="signal peptide" evidence="2">
    <location>
        <begin position="1"/>
        <end position="23"/>
    </location>
</feature>
<name>A0A4Y4D3J7_KOCVA</name>
<dbReference type="PROSITE" id="PS51257">
    <property type="entry name" value="PROKAR_LIPOPROTEIN"/>
    <property type="match status" value="1"/>
</dbReference>
<dbReference type="EMBL" id="BJNW01000007">
    <property type="protein sequence ID" value="GEC98942.1"/>
    <property type="molecule type" value="Genomic_DNA"/>
</dbReference>
<evidence type="ECO:0000313" key="3">
    <source>
        <dbReference type="EMBL" id="GEC98942.1"/>
    </source>
</evidence>
<proteinExistence type="predicted"/>
<gene>
    <name evidence="3" type="ORF">KVA01_10970</name>
</gene>
<evidence type="ECO:0008006" key="5">
    <source>
        <dbReference type="Google" id="ProtNLM"/>
    </source>
</evidence>
<feature type="chain" id="PRO_5039477917" description="Lipoprotein" evidence="2">
    <location>
        <begin position="24"/>
        <end position="320"/>
    </location>
</feature>
<keyword evidence="4" id="KW-1185">Reference proteome</keyword>
<dbReference type="OrthoDB" id="9812120at2"/>
<dbReference type="Proteomes" id="UP000315730">
    <property type="component" value="Unassembled WGS sequence"/>
</dbReference>
<dbReference type="STRING" id="1272.GCA_900014985_00051"/>
<organism evidence="3 4">
    <name type="scientific">Kocuria varians</name>
    <name type="common">Micrococcus varians</name>
    <dbReference type="NCBI Taxonomy" id="1272"/>
    <lineage>
        <taxon>Bacteria</taxon>
        <taxon>Bacillati</taxon>
        <taxon>Actinomycetota</taxon>
        <taxon>Actinomycetes</taxon>
        <taxon>Micrococcales</taxon>
        <taxon>Micrococcaceae</taxon>
        <taxon>Kocuria</taxon>
    </lineage>
</organism>
<comment type="caution">
    <text evidence="3">The sequence shown here is derived from an EMBL/GenBank/DDBJ whole genome shotgun (WGS) entry which is preliminary data.</text>
</comment>
<feature type="compositionally biased region" description="Low complexity" evidence="1">
    <location>
        <begin position="38"/>
        <end position="58"/>
    </location>
</feature>
<sequence>MRSRSVPLASALCPLLLLTGCGAGSTEADDAADGGGAASSSSQSSEPETTPSPTQPAELIGGGTTLFPDRRFVALYGHPGTPGLGALGEQGPQESVSRVKELAASYEPYSEEKVVPAFEIIATTASSDPGPDGNYSNESPIEELEPYVKAAEDNGVYVVLDLQPGQADFPSQAKQYEKLLKHPNVGLALDSEWRLAPGQLPLQQIGSVDASEINETAEWLAGLTAENKLPQKAMILHQFSMSMIRNREAINTSHPELAYVLHADGHGTPDLKTGTWKTLQEGLPQGIRMAWKNFYDEDTPMYTPQQTFAITPKPWFVSYQ</sequence>
<evidence type="ECO:0000256" key="1">
    <source>
        <dbReference type="SAM" id="MobiDB-lite"/>
    </source>
</evidence>
<evidence type="ECO:0000256" key="2">
    <source>
        <dbReference type="SAM" id="SignalP"/>
    </source>
</evidence>
<dbReference type="RefSeq" id="WP_068466798.1">
    <property type="nucleotide sequence ID" value="NZ_BJNW01000007.1"/>
</dbReference>
<reference evidence="3 4" key="1">
    <citation type="submission" date="2019-06" db="EMBL/GenBank/DDBJ databases">
        <title>Whole genome shotgun sequence of Kocuria varians NBRC 15358.</title>
        <authorList>
            <person name="Hosoyama A."/>
            <person name="Uohara A."/>
            <person name="Ohji S."/>
            <person name="Ichikawa N."/>
        </authorList>
    </citation>
    <scope>NUCLEOTIDE SEQUENCE [LARGE SCALE GENOMIC DNA]</scope>
    <source>
        <strain evidence="3 4">NBRC 15358</strain>
    </source>
</reference>
<accession>A0A4Y4D3J7</accession>
<evidence type="ECO:0000313" key="4">
    <source>
        <dbReference type="Proteomes" id="UP000315730"/>
    </source>
</evidence>
<protein>
    <recommendedName>
        <fullName evidence="5">Lipoprotein</fullName>
    </recommendedName>
</protein>